<dbReference type="Proteomes" id="UP001156215">
    <property type="component" value="Chromosome"/>
</dbReference>
<dbReference type="InterPro" id="IPR001173">
    <property type="entry name" value="Glyco_trans_2-like"/>
</dbReference>
<dbReference type="CDD" id="cd00761">
    <property type="entry name" value="Glyco_tranf_GTA_type"/>
    <property type="match status" value="1"/>
</dbReference>
<evidence type="ECO:0000259" key="1">
    <source>
        <dbReference type="Pfam" id="PF00535"/>
    </source>
</evidence>
<organism evidence="2 3">
    <name type="scientific">Oxalobacter vibrioformis</name>
    <dbReference type="NCBI Taxonomy" id="933080"/>
    <lineage>
        <taxon>Bacteria</taxon>
        <taxon>Pseudomonadati</taxon>
        <taxon>Pseudomonadota</taxon>
        <taxon>Betaproteobacteria</taxon>
        <taxon>Burkholderiales</taxon>
        <taxon>Oxalobacteraceae</taxon>
        <taxon>Oxalobacter</taxon>
    </lineage>
</organism>
<keyword evidence="3" id="KW-1185">Reference proteome</keyword>
<dbReference type="InterPro" id="IPR050834">
    <property type="entry name" value="Glycosyltransf_2"/>
</dbReference>
<dbReference type="InterPro" id="IPR029044">
    <property type="entry name" value="Nucleotide-diphossugar_trans"/>
</dbReference>
<sequence>MISIVMPIYNAKDTLSEAIDSALQSGVANQEIILVDDGSTDGSWDLISQYHVNNNSIKIHRNKRNRGGGAARNIGISQAKNELIFVLDSDDILVPGSLPRAIDLLEKTRADGIANGFASCFVDDLTNPSLTYRFKSGWGKFEDLISPSPNPFIGNLLFTKTAYNLAGGYPEHHGFDTQGFGYRLLAANCKIYTPDFQLYHQRLPSRPSYYIREVKGGNLLRNWFLIFIEFLYKFRPDIQDVILNYDYRNPKKVAIGKSLFVDLSTLAMKENIFDSLRKNIGMVEFINDVEGDPTGYDRLNLIIYLATRGKITEAIKIAEKIDNQALFDKINSLIILIAFGIHGSLIHLEDLLTELDSKKIKNGKRLEIFIARVSNKIKRLLRREY</sequence>
<dbReference type="EMBL" id="CP098242">
    <property type="protein sequence ID" value="WAW09103.1"/>
    <property type="molecule type" value="Genomic_DNA"/>
</dbReference>
<proteinExistence type="predicted"/>
<evidence type="ECO:0000313" key="3">
    <source>
        <dbReference type="Proteomes" id="UP001156215"/>
    </source>
</evidence>
<dbReference type="AlphaFoldDB" id="A0A9E9P2K5"/>
<dbReference type="RefSeq" id="WP_269308096.1">
    <property type="nucleotide sequence ID" value="NZ_CP098242.1"/>
</dbReference>
<dbReference type="Gene3D" id="3.90.550.10">
    <property type="entry name" value="Spore Coat Polysaccharide Biosynthesis Protein SpsA, Chain A"/>
    <property type="match status" value="1"/>
</dbReference>
<dbReference type="PANTHER" id="PTHR43685:SF2">
    <property type="entry name" value="GLYCOSYLTRANSFERASE 2-LIKE DOMAIN-CONTAINING PROTEIN"/>
    <property type="match status" value="1"/>
</dbReference>
<dbReference type="PANTHER" id="PTHR43685">
    <property type="entry name" value="GLYCOSYLTRANSFERASE"/>
    <property type="match status" value="1"/>
</dbReference>
<reference evidence="2" key="1">
    <citation type="journal article" date="2022" name="Front. Microbiol.">
        <title>New perspectives on an old grouping: The genomic and phenotypic variability of Oxalobacter formigenes and the implications for calcium oxalate stone prevention.</title>
        <authorList>
            <person name="Chmiel J.A."/>
            <person name="Carr C."/>
            <person name="Stuivenberg G.A."/>
            <person name="Venema R."/>
            <person name="Chanyi R.M."/>
            <person name="Al K.F."/>
            <person name="Giguere D."/>
            <person name="Say H."/>
            <person name="Akouris P.P."/>
            <person name="Dominguez Romero S.A."/>
            <person name="Kwong A."/>
            <person name="Tai V."/>
            <person name="Koval S.F."/>
            <person name="Razvi H."/>
            <person name="Bjazevic J."/>
            <person name="Burton J.P."/>
        </authorList>
    </citation>
    <scope>NUCLEOTIDE SEQUENCE</scope>
    <source>
        <strain evidence="2">WoOx3</strain>
    </source>
</reference>
<accession>A0A9E9P2K5</accession>
<gene>
    <name evidence="2" type="ORF">NB640_07365</name>
</gene>
<name>A0A9E9P2K5_9BURK</name>
<feature type="domain" description="Glycosyltransferase 2-like" evidence="1">
    <location>
        <begin position="3"/>
        <end position="130"/>
    </location>
</feature>
<dbReference type="Pfam" id="PF00535">
    <property type="entry name" value="Glycos_transf_2"/>
    <property type="match status" value="1"/>
</dbReference>
<dbReference type="SUPFAM" id="SSF53448">
    <property type="entry name" value="Nucleotide-diphospho-sugar transferases"/>
    <property type="match status" value="1"/>
</dbReference>
<dbReference type="KEGG" id="ovb:NB640_07365"/>
<protein>
    <submittedName>
        <fullName evidence="2">Glycosyltransferase</fullName>
    </submittedName>
</protein>
<evidence type="ECO:0000313" key="2">
    <source>
        <dbReference type="EMBL" id="WAW09103.1"/>
    </source>
</evidence>